<dbReference type="Proteomes" id="UP000011115">
    <property type="component" value="Unassembled WGS sequence"/>
</dbReference>
<accession>M1DPE0</accession>
<dbReference type="EnsemblPlants" id="PGSC0003DMT400092246">
    <property type="protein sequence ID" value="PGSC0003DMT400092246"/>
    <property type="gene ID" value="PGSC0003DMG400041817"/>
</dbReference>
<protein>
    <submittedName>
        <fullName evidence="1">Uncharacterized protein</fullName>
    </submittedName>
</protein>
<dbReference type="InParanoid" id="M1DPE0"/>
<evidence type="ECO:0000313" key="1">
    <source>
        <dbReference type="EnsemblPlants" id="PGSC0003DMT400092246"/>
    </source>
</evidence>
<proteinExistence type="predicted"/>
<dbReference type="PaxDb" id="4113-PGSC0003DMT400092246"/>
<dbReference type="AlphaFoldDB" id="M1DPE0"/>
<reference evidence="2" key="1">
    <citation type="journal article" date="2011" name="Nature">
        <title>Genome sequence and analysis of the tuber crop potato.</title>
        <authorList>
            <consortium name="The Potato Genome Sequencing Consortium"/>
        </authorList>
    </citation>
    <scope>NUCLEOTIDE SEQUENCE [LARGE SCALE GENOMIC DNA]</scope>
    <source>
        <strain evidence="2">cv. DM1-3 516 R44</strain>
    </source>
</reference>
<name>M1DPE0_SOLTU</name>
<keyword evidence="2" id="KW-1185">Reference proteome</keyword>
<evidence type="ECO:0000313" key="2">
    <source>
        <dbReference type="Proteomes" id="UP000011115"/>
    </source>
</evidence>
<dbReference type="HOGENOM" id="CLU_1963447_0_0_1"/>
<sequence>MNSVIRLLVSSSPSVFCLNHPCILDHWAVEYCFAEQIGLVPRGDVWRWVVDRPRDWASRPYALWSPSGLPLWPSYWTKGQAKWQLAKLVGVSPFSPPIALLPAPFNELLEQREDKSALSESPSALGDP</sequence>
<reference evidence="1" key="2">
    <citation type="submission" date="2015-06" db="UniProtKB">
        <authorList>
            <consortium name="EnsemblPlants"/>
        </authorList>
    </citation>
    <scope>IDENTIFICATION</scope>
    <source>
        <strain evidence="1">DM1-3 516 R44</strain>
    </source>
</reference>
<organism evidence="1 2">
    <name type="scientific">Solanum tuberosum</name>
    <name type="common">Potato</name>
    <dbReference type="NCBI Taxonomy" id="4113"/>
    <lineage>
        <taxon>Eukaryota</taxon>
        <taxon>Viridiplantae</taxon>
        <taxon>Streptophyta</taxon>
        <taxon>Embryophyta</taxon>
        <taxon>Tracheophyta</taxon>
        <taxon>Spermatophyta</taxon>
        <taxon>Magnoliopsida</taxon>
        <taxon>eudicotyledons</taxon>
        <taxon>Gunneridae</taxon>
        <taxon>Pentapetalae</taxon>
        <taxon>asterids</taxon>
        <taxon>lamiids</taxon>
        <taxon>Solanales</taxon>
        <taxon>Solanaceae</taxon>
        <taxon>Solanoideae</taxon>
        <taxon>Solaneae</taxon>
        <taxon>Solanum</taxon>
    </lineage>
</organism>
<dbReference type="Gramene" id="PGSC0003DMT400092246">
    <property type="protein sequence ID" value="PGSC0003DMT400092246"/>
    <property type="gene ID" value="PGSC0003DMG400041817"/>
</dbReference>